<dbReference type="Gene3D" id="2.10.109.10">
    <property type="entry name" value="Umud Fragment, subunit A"/>
    <property type="match status" value="1"/>
</dbReference>
<evidence type="ECO:0000259" key="6">
    <source>
        <dbReference type="Pfam" id="PF10502"/>
    </source>
</evidence>
<comment type="similarity">
    <text evidence="2">Belongs to the peptidase S26 family.</text>
</comment>
<dbReference type="PANTHER" id="PTHR43390">
    <property type="entry name" value="SIGNAL PEPTIDASE I"/>
    <property type="match status" value="1"/>
</dbReference>
<keyword evidence="3" id="KW-0645">Protease</keyword>
<dbReference type="Pfam" id="PF10502">
    <property type="entry name" value="Peptidase_S26"/>
    <property type="match status" value="1"/>
</dbReference>
<evidence type="ECO:0000313" key="8">
    <source>
        <dbReference type="Proteomes" id="UP000666915"/>
    </source>
</evidence>
<dbReference type="PRINTS" id="PR00727">
    <property type="entry name" value="LEADERPTASE"/>
</dbReference>
<dbReference type="PROSITE" id="PS00501">
    <property type="entry name" value="SPASE_I_1"/>
    <property type="match status" value="1"/>
</dbReference>
<dbReference type="Proteomes" id="UP000666915">
    <property type="component" value="Unassembled WGS sequence"/>
</dbReference>
<keyword evidence="8" id="KW-1185">Reference proteome</keyword>
<organism evidence="7 8">
    <name type="scientific">Actinomadura nitritigenes</name>
    <dbReference type="NCBI Taxonomy" id="134602"/>
    <lineage>
        <taxon>Bacteria</taxon>
        <taxon>Bacillati</taxon>
        <taxon>Actinomycetota</taxon>
        <taxon>Actinomycetes</taxon>
        <taxon>Streptosporangiales</taxon>
        <taxon>Thermomonosporaceae</taxon>
        <taxon>Actinomadura</taxon>
    </lineage>
</organism>
<keyword evidence="4" id="KW-0378">Hydrolase</keyword>
<gene>
    <name evidence="7" type="ORF">J4557_32550</name>
</gene>
<feature type="domain" description="Peptidase S26" evidence="6">
    <location>
        <begin position="12"/>
        <end position="100"/>
    </location>
</feature>
<evidence type="ECO:0000313" key="7">
    <source>
        <dbReference type="EMBL" id="MBO2442266.1"/>
    </source>
</evidence>
<dbReference type="InterPro" id="IPR000223">
    <property type="entry name" value="Pept_S26A_signal_pept_1"/>
</dbReference>
<evidence type="ECO:0000256" key="5">
    <source>
        <dbReference type="SAM" id="MobiDB-lite"/>
    </source>
</evidence>
<dbReference type="CDD" id="cd06462">
    <property type="entry name" value="Peptidase_S24_S26"/>
    <property type="match status" value="1"/>
</dbReference>
<name>A0ABS3R7W4_9ACTN</name>
<accession>A0ABS3R7W4</accession>
<evidence type="ECO:0000256" key="2">
    <source>
        <dbReference type="ARBA" id="ARBA00009370"/>
    </source>
</evidence>
<feature type="region of interest" description="Disordered" evidence="5">
    <location>
        <begin position="152"/>
        <end position="176"/>
    </location>
</feature>
<dbReference type="InterPro" id="IPR019756">
    <property type="entry name" value="Pept_S26A_signal_pept_1_Ser-AS"/>
</dbReference>
<protein>
    <recommendedName>
        <fullName evidence="6">Peptidase S26 domain-containing protein</fullName>
    </recommendedName>
</protein>
<comment type="subcellular location">
    <subcellularLocation>
        <location evidence="1">Cell membrane</location>
        <topology evidence="1">Single-pass type II membrane protein</topology>
    </subcellularLocation>
</comment>
<dbReference type="PANTHER" id="PTHR43390:SF1">
    <property type="entry name" value="CHLOROPLAST PROCESSING PEPTIDASE"/>
    <property type="match status" value="1"/>
</dbReference>
<dbReference type="InterPro" id="IPR019533">
    <property type="entry name" value="Peptidase_S26"/>
</dbReference>
<dbReference type="RefSeq" id="WP_208270595.1">
    <property type="nucleotide sequence ID" value="NZ_BAAAGM010000017.1"/>
</dbReference>
<proteinExistence type="inferred from homology"/>
<dbReference type="SUPFAM" id="SSF51306">
    <property type="entry name" value="LexA/Signal peptidase"/>
    <property type="match status" value="1"/>
</dbReference>
<sequence>MSQAAGWAVAAALAAGAVVGAVLAARLLLSTVTVRGGSMTPTLEHGDVLLVLRHRRRARPGRIVVVQRPDRRTGWDGPPDPSGAGGWYVKRVVAAAGDPVPAWVPGDGSGRVPPGMLVLRGDHPRSEDSKQWGPCPADRMYGVVLMRLRAAGGRAAAPPAPVPGASRPGRRSSSSP</sequence>
<evidence type="ECO:0000256" key="3">
    <source>
        <dbReference type="ARBA" id="ARBA00022670"/>
    </source>
</evidence>
<evidence type="ECO:0000256" key="1">
    <source>
        <dbReference type="ARBA" id="ARBA00004401"/>
    </source>
</evidence>
<dbReference type="InterPro" id="IPR036286">
    <property type="entry name" value="LexA/Signal_pep-like_sf"/>
</dbReference>
<evidence type="ECO:0000256" key="4">
    <source>
        <dbReference type="ARBA" id="ARBA00022801"/>
    </source>
</evidence>
<reference evidence="7 8" key="1">
    <citation type="submission" date="2021-03" db="EMBL/GenBank/DDBJ databases">
        <authorList>
            <person name="Kanchanasin P."/>
            <person name="Saeng-In P."/>
            <person name="Phongsopitanun W."/>
            <person name="Yuki M."/>
            <person name="Kudo T."/>
            <person name="Ohkuma M."/>
            <person name="Tanasupawat S."/>
        </authorList>
    </citation>
    <scope>NUCLEOTIDE SEQUENCE [LARGE SCALE GENOMIC DNA]</scope>
    <source>
        <strain evidence="7 8">L46</strain>
    </source>
</reference>
<dbReference type="EMBL" id="JAGEOK010000024">
    <property type="protein sequence ID" value="MBO2442266.1"/>
    <property type="molecule type" value="Genomic_DNA"/>
</dbReference>
<comment type="caution">
    <text evidence="7">The sequence shown here is derived from an EMBL/GenBank/DDBJ whole genome shotgun (WGS) entry which is preliminary data.</text>
</comment>